<dbReference type="FunFam" id="1.10.132.60:FF:000005">
    <property type="entry name" value="Putative DNA polymerase zeta catalytic subunit"/>
    <property type="match status" value="1"/>
</dbReference>
<feature type="region of interest" description="Disordered" evidence="20">
    <location>
        <begin position="427"/>
        <end position="447"/>
    </location>
</feature>
<evidence type="ECO:0000256" key="3">
    <source>
        <dbReference type="ARBA" id="ARBA00005755"/>
    </source>
</evidence>
<keyword evidence="12" id="KW-0408">Iron</keyword>
<dbReference type="FunFam" id="3.30.420.10:FF:000024">
    <property type="entry name" value="DNA polymerase zeta catalytic subunit"/>
    <property type="match status" value="1"/>
</dbReference>
<keyword evidence="10" id="KW-0862">Zinc</keyword>
<keyword evidence="7" id="KW-0548">Nucleotidyltransferase</keyword>
<dbReference type="FunFam" id="1.10.287.690:FF:000002">
    <property type="entry name" value="DNA polymerase zeta"/>
    <property type="match status" value="1"/>
</dbReference>
<keyword evidence="6" id="KW-0808">Transferase</keyword>
<dbReference type="EC" id="2.7.7.7" evidence="4"/>
<feature type="region of interest" description="Disordered" evidence="20">
    <location>
        <begin position="1324"/>
        <end position="1345"/>
    </location>
</feature>
<feature type="region of interest" description="Disordered" evidence="20">
    <location>
        <begin position="228"/>
        <end position="249"/>
    </location>
</feature>
<evidence type="ECO:0000256" key="5">
    <source>
        <dbReference type="ARBA" id="ARBA00021589"/>
    </source>
</evidence>
<keyword evidence="27" id="KW-1185">Reference proteome</keyword>
<feature type="domain" description="DNA-directed DNA polymerase family B exonuclease" evidence="22">
    <location>
        <begin position="1440"/>
        <end position="1648"/>
    </location>
</feature>
<dbReference type="GO" id="GO:0042276">
    <property type="term" value="P:error-prone translesion synthesis"/>
    <property type="evidence" value="ECO:0007669"/>
    <property type="project" value="TreeGrafter"/>
</dbReference>
<dbReference type="PANTHER" id="PTHR45812:SF1">
    <property type="entry name" value="DNA POLYMERASE ZETA CATALYTIC SUBUNIT"/>
    <property type="match status" value="1"/>
</dbReference>
<evidence type="ECO:0000313" key="28">
    <source>
        <dbReference type="RefSeq" id="XP_032807785.1"/>
    </source>
</evidence>
<dbReference type="CDD" id="cd05778">
    <property type="entry name" value="DNA_polB_zeta_exo"/>
    <property type="match status" value="1"/>
</dbReference>
<evidence type="ECO:0000256" key="16">
    <source>
        <dbReference type="ARBA" id="ARBA00049244"/>
    </source>
</evidence>
<evidence type="ECO:0000256" key="8">
    <source>
        <dbReference type="ARBA" id="ARBA00022723"/>
    </source>
</evidence>
<feature type="compositionally biased region" description="Basic and acidic residues" evidence="20">
    <location>
        <begin position="1328"/>
        <end position="1345"/>
    </location>
</feature>
<evidence type="ECO:0000313" key="29">
    <source>
        <dbReference type="RefSeq" id="XP_032807787.1"/>
    </source>
</evidence>
<dbReference type="Pfam" id="PF03104">
    <property type="entry name" value="DNA_pol_B_exo1"/>
    <property type="match status" value="1"/>
</dbReference>
<accession>A0AAJ7WS44</accession>
<organism evidence="27 29">
    <name type="scientific">Petromyzon marinus</name>
    <name type="common">Sea lamprey</name>
    <dbReference type="NCBI Taxonomy" id="7757"/>
    <lineage>
        <taxon>Eukaryota</taxon>
        <taxon>Metazoa</taxon>
        <taxon>Chordata</taxon>
        <taxon>Craniata</taxon>
        <taxon>Vertebrata</taxon>
        <taxon>Cyclostomata</taxon>
        <taxon>Hyperoartia</taxon>
        <taxon>Petromyzontiformes</taxon>
        <taxon>Petromyzontidae</taxon>
        <taxon>Petromyzon</taxon>
    </lineage>
</organism>
<evidence type="ECO:0000313" key="27">
    <source>
        <dbReference type="Proteomes" id="UP001318040"/>
    </source>
</evidence>
<evidence type="ECO:0000259" key="21">
    <source>
        <dbReference type="Pfam" id="PF00136"/>
    </source>
</evidence>
<gene>
    <name evidence="28 29" type="primary">REV3L</name>
</gene>
<dbReference type="InterPro" id="IPR042087">
    <property type="entry name" value="DNA_pol_B_thumb"/>
</dbReference>
<evidence type="ECO:0000259" key="26">
    <source>
        <dbReference type="Pfam" id="PF24065"/>
    </source>
</evidence>
<dbReference type="InterPro" id="IPR030559">
    <property type="entry name" value="PolZ_Rev3"/>
</dbReference>
<sequence>MAMFALRLVTVEPLLSRRPRPALDATRSAFRGGAAATTAPVLRLFGSTPAGQKACVHLHGVFPYLYVPYDDCGGGQQLPDAFLRQFAFSIDRALNVALGNPSSSEQHVFKISLVSGRPFYGFHEKERLFMKIYLYNPRMVKSCQLHTDTRPYFRAALCRCSTFVLFTLLPRGPLLVSELLQGGAVMNKSFQPHDAHVPYVLQFFIDYNLYGMNLLKLAAVKFRRGSPPDKRGEVQASGPEPKPTDTHWVFNSEPMEETQTSLMRWWHTGSIPSSLWLGEEVTRQSRCELELDAVAADILNRLDIEGQIGQNPGLWAIWEDEKQRRRDAGDSSQIGVPASQARLIEDDGQREIVKQIQEMLQRYSSCEGTLPLCTRAEYTPGETSMSLGPPTYMDVTSEDGEVHVSEEINHGDAVVNDDAIRSVVESSQLFSPRGSQSRDSQPLENSGDETMVHLLAGFETDVGTRQESATRVCSGDTERGTGEYRSPAVALLNSRDTVTCFEGGGDGDEDEEELSFVMTQPWDAVAHREVHCDTLKNSSGEQQEIITLPKIAATTHDKDTSETQGTGCDCLARQVPARANSDVGSDAHIASSASLFSRSGQSAASCDYRHGASATFVSGLPETSRKAKHMEAVARDSFPSGSCNVSSFGKNLDKISPLSPLAMLLDSSFNVEQISREEYVVNKQKSARDEADTHDECRKHAKQTITTTRVYLDTESYSSVMPMSPCGVQRSPPVMINDNALNFDRMRLKGDRKMAVEVSMFKPCQSPSFLSDLKISVVKNEDAIFFPDRTSKSFSSPPSENRRHSVNDTTKVVSDDTEYVQHPGFASYYSSCISDHDCEYSDVMSKLSYWSQHSSMKDAASPPQCWSPSDSTIEWRSLPSNLPTLTQPEFQTNNKVVESRSRENLLITSEVNEKQDNLNWSCEIRAIELEKHRGDSLSDTAIHDKPLQGQAQGPACAVVPTSPMNAACASPCHSLTESSARVAALQVPTALKSTVASVADPTQDTCASRTLLLRAPIVASDSQPSLPALDFQQKACNSELSSISMAARIWKSDQVCTDSLRSSWSSTPSQKFMAKPLMSPPKSSKVLATMTKYNLPGTTYQGAYCSDPADVPAKEREVGERTLKVELKHGTDLRESDGRFAAQGLKHWHAVRTAVAQTEGHVASVFNPGELQTRELEHSDIQDYSREDKSIHSKLIVVMSPCKVPPSIQKVRYWLKARHHYEKAKAKLASAALPRNTSASKIATEGRPWQWEGHSTRAVVSHNYLGVGDQPDASTTVFPSAKKDMLEAEIGESAAENAKILVLSPVKRPFADVAHCSSGELLQSEARQPSEHHSHQEPVDPPTESRHVEVAVLPTSIIHSTPVAPRVSDKMNLATVSPIPTACASESAAVRGAEVEDAVAEDLPKRPATLQRMVFKSQIKRRMFSPGEKETSQIEGPTLNNTYGFKISQQNLNNAKSLHEIQHLTLMSMEMHARSRKHLVPDPNLDPVCCIFYHIMCDAPLPGRDANDVTGLIVQDAAHGTAPGSKDAGLPARSEVSGLDVIHVSKEDQLFHELEQIVHRFDPDILLGYEVQMLSWGYLLQRAAALKRDFKSTISRMKVEPTETQVGVGKNEEDDDFPDIHIGGRVVLNLWSQMRSEVTLNIYSFENVAYHVLHERYPLFNFRTLSDWFDNKTGPFRWKMVDYYVCRVVGNIKLLNQLDFIGRTSELARLFGIQFHEVLSRGSQFRVESMMLRVAKPLNYIAVSPSVQQRAHMRAAECLPLVMEPESRFYSSPVLVLDFQSLYPSIIIAYNYCYSTCLGRVEHLGTNNEFPFGCLSLKVPPDLLSSLRNKITISPNRVSFVKASVRKGVLPRMLEEILQTRIMVKHCMKDYRGDGALTRLLHARQLGLKLIANVTFGYTAAHFSGRMPCVEVGDSIVHKARETLERAIKQVNETKEWGARVVYGDTDSMFVLLEGASKEQAFRTGKEIAAAVTAANPSPIKLKFEKVYLPCVLQTKKRYVGYMYESLEQKDPVYDAKGIETVRRDGCPAVAKVLERSIKLLFDEKDISRVKQYVQRQCMKILEGRASMQDLIFAKEYRGRSGYKPGACVPALHVARRMFACDRRSEPRAGERVPYVIVHGAPGLPLIQLVRRPQELLQEPSLLINAPYYVSKQILPPLDRLLSLIGVDVFRWYQQLPRSVRVWAAHHQSSAEGRKATIVQYFSTVNCPVCGDITKDGICGQCRQQPQEVAVLLLQQIHSQERRQAQLLQICRSCTGHAEWKPPCCSTDCPTLFRLLVTEKGLCQASYIRSLIDQF</sequence>
<dbReference type="CDD" id="cd05534">
    <property type="entry name" value="POLBc_zeta"/>
    <property type="match status" value="1"/>
</dbReference>
<feature type="domain" description="DUF4683" evidence="24">
    <location>
        <begin position="828"/>
        <end position="870"/>
    </location>
</feature>
<evidence type="ECO:0000256" key="7">
    <source>
        <dbReference type="ARBA" id="ARBA00022695"/>
    </source>
</evidence>
<dbReference type="InterPro" id="IPR025687">
    <property type="entry name" value="Znf-C4pol"/>
</dbReference>
<keyword evidence="9" id="KW-0227">DNA damage</keyword>
<dbReference type="PRINTS" id="PR00106">
    <property type="entry name" value="DNAPOLB"/>
</dbReference>
<dbReference type="Gene3D" id="1.10.132.60">
    <property type="entry name" value="DNA polymerase family B, C-terminal domain"/>
    <property type="match status" value="1"/>
</dbReference>
<dbReference type="InterPro" id="IPR032757">
    <property type="entry name" value="DUF4683"/>
</dbReference>
<evidence type="ECO:0000256" key="1">
    <source>
        <dbReference type="ARBA" id="ARBA00001966"/>
    </source>
</evidence>
<comment type="cofactor">
    <cofactor evidence="1">
        <name>[4Fe-4S] cluster</name>
        <dbReference type="ChEBI" id="CHEBI:49883"/>
    </cofactor>
</comment>
<dbReference type="Gene3D" id="1.10.287.690">
    <property type="entry name" value="Helix hairpin bin"/>
    <property type="match status" value="1"/>
</dbReference>
<evidence type="ECO:0000256" key="13">
    <source>
        <dbReference type="ARBA" id="ARBA00023014"/>
    </source>
</evidence>
<comment type="similarity">
    <text evidence="3">Belongs to the DNA polymerase type-B family.</text>
</comment>
<dbReference type="Proteomes" id="UP001318040">
    <property type="component" value="Chromosome 11"/>
</dbReference>
<dbReference type="RefSeq" id="XP_032807787.1">
    <property type="nucleotide sequence ID" value="XM_032951896.1"/>
</dbReference>
<dbReference type="GO" id="GO:0031981">
    <property type="term" value="C:nuclear lumen"/>
    <property type="evidence" value="ECO:0007669"/>
    <property type="project" value="UniProtKB-ARBA"/>
</dbReference>
<feature type="domain" description="DNA polymerase zeta catalytic subunit N-terminal" evidence="26">
    <location>
        <begin position="4"/>
        <end position="59"/>
    </location>
</feature>
<comment type="function">
    <text evidence="17">Catalytic subunit of the DNA polymerase zeta complex, an error-prone polymerase specialized in translesion DNA synthesis (TLS). Lacks an intrinsic 3'-5' exonuclease activity and thus has no proofreading function.</text>
</comment>
<evidence type="ECO:0000256" key="4">
    <source>
        <dbReference type="ARBA" id="ARBA00012417"/>
    </source>
</evidence>
<dbReference type="Gene3D" id="3.30.420.10">
    <property type="entry name" value="Ribonuclease H-like superfamily/Ribonuclease H"/>
    <property type="match status" value="1"/>
</dbReference>
<feature type="domain" description="DNA polymerase delta/zeta catalytic subunit N-terminal" evidence="25">
    <location>
        <begin position="60"/>
        <end position="141"/>
    </location>
</feature>
<dbReference type="SUPFAM" id="SSF53098">
    <property type="entry name" value="Ribonuclease H-like"/>
    <property type="match status" value="1"/>
</dbReference>
<keyword evidence="13" id="KW-0411">Iron-sulfur</keyword>
<evidence type="ECO:0000256" key="18">
    <source>
        <dbReference type="ARBA" id="ARBA00066163"/>
    </source>
</evidence>
<evidence type="ECO:0000256" key="14">
    <source>
        <dbReference type="ARBA" id="ARBA00023204"/>
    </source>
</evidence>
<dbReference type="Pfam" id="PF15735">
    <property type="entry name" value="DUF4683"/>
    <property type="match status" value="1"/>
</dbReference>
<dbReference type="InterPro" id="IPR023211">
    <property type="entry name" value="DNA_pol_palm_dom_sf"/>
</dbReference>
<evidence type="ECO:0000259" key="23">
    <source>
        <dbReference type="Pfam" id="PF14260"/>
    </source>
</evidence>
<protein>
    <recommendedName>
        <fullName evidence="5">DNA polymerase zeta catalytic subunit</fullName>
        <ecNumber evidence="4">2.7.7.7</ecNumber>
    </recommendedName>
    <alternativeName>
        <fullName evidence="19">Protein reversionless 3-like</fullName>
    </alternativeName>
</protein>
<evidence type="ECO:0000256" key="12">
    <source>
        <dbReference type="ARBA" id="ARBA00023004"/>
    </source>
</evidence>
<evidence type="ECO:0000259" key="22">
    <source>
        <dbReference type="Pfam" id="PF03104"/>
    </source>
</evidence>
<dbReference type="InterPro" id="IPR056447">
    <property type="entry name" value="REV3_N"/>
</dbReference>
<comment type="subcellular location">
    <subcellularLocation>
        <location evidence="2">Nucleus</location>
    </subcellularLocation>
</comment>
<dbReference type="GO" id="GO:0000724">
    <property type="term" value="P:double-strand break repair via homologous recombination"/>
    <property type="evidence" value="ECO:0007669"/>
    <property type="project" value="TreeGrafter"/>
</dbReference>
<dbReference type="Pfam" id="PF24055">
    <property type="entry name" value="POL3_N"/>
    <property type="match status" value="1"/>
</dbReference>
<dbReference type="InterPro" id="IPR012337">
    <property type="entry name" value="RNaseH-like_sf"/>
</dbReference>
<dbReference type="InterPro" id="IPR017964">
    <property type="entry name" value="DNA-dir_DNA_pol_B_CS"/>
</dbReference>
<dbReference type="InterPro" id="IPR056435">
    <property type="entry name" value="DPOD/Z_N"/>
</dbReference>
<dbReference type="InterPro" id="IPR006133">
    <property type="entry name" value="DNA-dir_DNA_pol_B_exonuc"/>
</dbReference>
<evidence type="ECO:0000256" key="20">
    <source>
        <dbReference type="SAM" id="MobiDB-lite"/>
    </source>
</evidence>
<dbReference type="CTD" id="5980"/>
<evidence type="ECO:0000256" key="19">
    <source>
        <dbReference type="ARBA" id="ARBA00075683"/>
    </source>
</evidence>
<keyword evidence="8" id="KW-0479">Metal-binding</keyword>
<reference evidence="28 29" key="1">
    <citation type="submission" date="2025-04" db="UniProtKB">
        <authorList>
            <consortium name="RefSeq"/>
        </authorList>
    </citation>
    <scope>IDENTIFICATION</scope>
    <source>
        <tissue evidence="28 29">Sperm</tissue>
    </source>
</reference>
<evidence type="ECO:0000256" key="15">
    <source>
        <dbReference type="ARBA" id="ARBA00023242"/>
    </source>
</evidence>
<dbReference type="GO" id="GO:0046872">
    <property type="term" value="F:metal ion binding"/>
    <property type="evidence" value="ECO:0007669"/>
    <property type="project" value="UniProtKB-KW"/>
</dbReference>
<dbReference type="Pfam" id="PF24065">
    <property type="entry name" value="REV3_N"/>
    <property type="match status" value="1"/>
</dbReference>
<comment type="subunit">
    <text evidence="18">Heterodimer with MAD2L2. This dimer forms the minimal DNA polymerase zeta complex (Pol-zeta2), with REV3L bearing DNA polymerase catalytic activity, although its activity is very low in this context. Component of the tetrameric Pol-zeta complex (Pol-zeta4), which consists of REV3L, MAD2L2, POLD2 and POLD3; Pol-zeta4 is the fully active form of DNA polymerase zeta.</text>
</comment>
<dbReference type="InterPro" id="IPR043502">
    <property type="entry name" value="DNA/RNA_pol_sf"/>
</dbReference>
<evidence type="ECO:0000256" key="6">
    <source>
        <dbReference type="ARBA" id="ARBA00022679"/>
    </source>
</evidence>
<evidence type="ECO:0000256" key="2">
    <source>
        <dbReference type="ARBA" id="ARBA00004123"/>
    </source>
</evidence>
<evidence type="ECO:0000256" key="10">
    <source>
        <dbReference type="ARBA" id="ARBA00022833"/>
    </source>
</evidence>
<dbReference type="PROSITE" id="PS00116">
    <property type="entry name" value="DNA_POLYMERASE_B"/>
    <property type="match status" value="1"/>
</dbReference>
<dbReference type="InterPro" id="IPR006134">
    <property type="entry name" value="DNA-dir_DNA_pol_B_multi_dom"/>
</dbReference>
<evidence type="ECO:0000259" key="25">
    <source>
        <dbReference type="Pfam" id="PF24055"/>
    </source>
</evidence>
<dbReference type="GO" id="GO:0000166">
    <property type="term" value="F:nucleotide binding"/>
    <property type="evidence" value="ECO:0007669"/>
    <property type="project" value="InterPro"/>
</dbReference>
<feature type="domain" description="DNA-directed DNA polymerase family B multifunctional" evidence="21">
    <location>
        <begin position="1713"/>
        <end position="2164"/>
    </location>
</feature>
<dbReference type="InterPro" id="IPR036397">
    <property type="entry name" value="RNaseH_sf"/>
</dbReference>
<dbReference type="Gene3D" id="3.90.1600.10">
    <property type="entry name" value="Palm domain of DNA polymerase"/>
    <property type="match status" value="1"/>
</dbReference>
<dbReference type="SUPFAM" id="SSF56672">
    <property type="entry name" value="DNA/RNA polymerases"/>
    <property type="match status" value="1"/>
</dbReference>
<dbReference type="Pfam" id="PF00136">
    <property type="entry name" value="DNA_pol_B"/>
    <property type="match status" value="1"/>
</dbReference>
<dbReference type="GO" id="GO:0003677">
    <property type="term" value="F:DNA binding"/>
    <property type="evidence" value="ECO:0007669"/>
    <property type="project" value="InterPro"/>
</dbReference>
<dbReference type="GO" id="GO:0016035">
    <property type="term" value="C:zeta DNA polymerase complex"/>
    <property type="evidence" value="ECO:0007669"/>
    <property type="project" value="InterPro"/>
</dbReference>
<keyword evidence="11" id="KW-0239">DNA-directed DNA polymerase</keyword>
<name>A0AAJ7WS44_PETMA</name>
<dbReference type="Gene3D" id="3.30.342.10">
    <property type="entry name" value="DNA Polymerase, chain B, domain 1"/>
    <property type="match status" value="1"/>
</dbReference>
<dbReference type="InterPro" id="IPR006172">
    <property type="entry name" value="DNA-dir_DNA_pol_B"/>
</dbReference>
<comment type="catalytic activity">
    <reaction evidence="16">
        <text>DNA(n) + a 2'-deoxyribonucleoside 5'-triphosphate = DNA(n+1) + diphosphate</text>
        <dbReference type="Rhea" id="RHEA:22508"/>
        <dbReference type="Rhea" id="RHEA-COMP:17339"/>
        <dbReference type="Rhea" id="RHEA-COMP:17340"/>
        <dbReference type="ChEBI" id="CHEBI:33019"/>
        <dbReference type="ChEBI" id="CHEBI:61560"/>
        <dbReference type="ChEBI" id="CHEBI:173112"/>
        <dbReference type="EC" id="2.7.7.7"/>
    </reaction>
</comment>
<keyword evidence="14" id="KW-0234">DNA repair</keyword>
<dbReference type="GO" id="GO:0003887">
    <property type="term" value="F:DNA-directed DNA polymerase activity"/>
    <property type="evidence" value="ECO:0007669"/>
    <property type="project" value="UniProtKB-KW"/>
</dbReference>
<dbReference type="Pfam" id="PF14260">
    <property type="entry name" value="zf-C4pol"/>
    <property type="match status" value="1"/>
</dbReference>
<proteinExistence type="inferred from homology"/>
<feature type="compositionally biased region" description="Polar residues" evidence="20">
    <location>
        <begin position="427"/>
        <end position="444"/>
    </location>
</feature>
<dbReference type="RefSeq" id="XP_032807785.1">
    <property type="nucleotide sequence ID" value="XM_032951894.1"/>
</dbReference>
<dbReference type="PANTHER" id="PTHR45812">
    <property type="entry name" value="DNA POLYMERASE ZETA CATALYTIC SUBUNIT"/>
    <property type="match status" value="1"/>
</dbReference>
<evidence type="ECO:0000256" key="17">
    <source>
        <dbReference type="ARBA" id="ARBA00059263"/>
    </source>
</evidence>
<evidence type="ECO:0000256" key="9">
    <source>
        <dbReference type="ARBA" id="ARBA00022763"/>
    </source>
</evidence>
<dbReference type="KEGG" id="pmrn:116941169"/>
<keyword evidence="15" id="KW-0539">Nucleus</keyword>
<evidence type="ECO:0000259" key="24">
    <source>
        <dbReference type="Pfam" id="PF15735"/>
    </source>
</evidence>
<dbReference type="GO" id="GO:0051536">
    <property type="term" value="F:iron-sulfur cluster binding"/>
    <property type="evidence" value="ECO:0007669"/>
    <property type="project" value="UniProtKB-KW"/>
</dbReference>
<feature type="domain" description="C4-type zinc-finger of DNA polymerase delta" evidence="23">
    <location>
        <begin position="2207"/>
        <end position="2274"/>
    </location>
</feature>
<dbReference type="SMART" id="SM00486">
    <property type="entry name" value="POLBc"/>
    <property type="match status" value="1"/>
</dbReference>
<evidence type="ECO:0000256" key="11">
    <source>
        <dbReference type="ARBA" id="ARBA00022932"/>
    </source>
</evidence>